<reference evidence="1 2" key="1">
    <citation type="journal article" date="2019" name="BMC Genomics">
        <title>New insights from Opisthorchis felineus genome: update on genomics of the epidemiologically important liver flukes.</title>
        <authorList>
            <person name="Ershov N.I."/>
            <person name="Mordvinov V.A."/>
            <person name="Prokhortchouk E.B."/>
            <person name="Pakharukova M.Y."/>
            <person name="Gunbin K.V."/>
            <person name="Ustyantsev K."/>
            <person name="Genaev M.A."/>
            <person name="Blinov A.G."/>
            <person name="Mazur A."/>
            <person name="Boulygina E."/>
            <person name="Tsygankova S."/>
            <person name="Khrameeva E."/>
            <person name="Chekanov N."/>
            <person name="Fan G."/>
            <person name="Xiao A."/>
            <person name="Zhang H."/>
            <person name="Xu X."/>
            <person name="Yang H."/>
            <person name="Solovyev V."/>
            <person name="Lee S.M."/>
            <person name="Liu X."/>
            <person name="Afonnikov D.A."/>
            <person name="Skryabin K.G."/>
        </authorList>
    </citation>
    <scope>NUCLEOTIDE SEQUENCE [LARGE SCALE GENOMIC DNA]</scope>
    <source>
        <strain evidence="1">AK-0245</strain>
        <tissue evidence="1">Whole organism</tissue>
    </source>
</reference>
<evidence type="ECO:0000313" key="2">
    <source>
        <dbReference type="Proteomes" id="UP000308267"/>
    </source>
</evidence>
<protein>
    <submittedName>
        <fullName evidence="1">Uncharacterized protein</fullName>
    </submittedName>
</protein>
<keyword evidence="2" id="KW-1185">Reference proteome</keyword>
<name>A0A4S2KIV9_OPIFE</name>
<gene>
    <name evidence="1" type="ORF">CRM22_011028</name>
</gene>
<dbReference type="Proteomes" id="UP000308267">
    <property type="component" value="Unassembled WGS sequence"/>
</dbReference>
<evidence type="ECO:0000313" key="1">
    <source>
        <dbReference type="EMBL" id="TGZ47767.1"/>
    </source>
</evidence>
<organism evidence="1 2">
    <name type="scientific">Opisthorchis felineus</name>
    <dbReference type="NCBI Taxonomy" id="147828"/>
    <lineage>
        <taxon>Eukaryota</taxon>
        <taxon>Metazoa</taxon>
        <taxon>Spiralia</taxon>
        <taxon>Lophotrochozoa</taxon>
        <taxon>Platyhelminthes</taxon>
        <taxon>Trematoda</taxon>
        <taxon>Digenea</taxon>
        <taxon>Opisthorchiida</taxon>
        <taxon>Opisthorchiata</taxon>
        <taxon>Opisthorchiidae</taxon>
        <taxon>Opisthorchis</taxon>
    </lineage>
</organism>
<sequence length="55" mass="6571">VLVSLLQSTVAEYPMIKYPEFKLARFRERPRSIRFRPRGADLYNLKHCPAYLDFP</sequence>
<dbReference type="AlphaFoldDB" id="A0A4S2KIV9"/>
<accession>A0A4S2KIV9</accession>
<dbReference type="EMBL" id="SJOL01011828">
    <property type="protein sequence ID" value="TGZ47767.1"/>
    <property type="molecule type" value="Genomic_DNA"/>
</dbReference>
<comment type="caution">
    <text evidence="1">The sequence shown here is derived from an EMBL/GenBank/DDBJ whole genome shotgun (WGS) entry which is preliminary data.</text>
</comment>
<feature type="non-terminal residue" evidence="1">
    <location>
        <position position="1"/>
    </location>
</feature>
<proteinExistence type="predicted"/>